<dbReference type="InterPro" id="IPR004839">
    <property type="entry name" value="Aminotransferase_I/II_large"/>
</dbReference>
<dbReference type="GO" id="GO:0008483">
    <property type="term" value="F:transaminase activity"/>
    <property type="evidence" value="ECO:0007669"/>
    <property type="project" value="UniProtKB-KW"/>
</dbReference>
<keyword evidence="5" id="KW-0663">Pyridoxal phosphate</keyword>
<organism evidence="7 8">
    <name type="scientific">Carex littledalei</name>
    <dbReference type="NCBI Taxonomy" id="544730"/>
    <lineage>
        <taxon>Eukaryota</taxon>
        <taxon>Viridiplantae</taxon>
        <taxon>Streptophyta</taxon>
        <taxon>Embryophyta</taxon>
        <taxon>Tracheophyta</taxon>
        <taxon>Spermatophyta</taxon>
        <taxon>Magnoliopsida</taxon>
        <taxon>Liliopsida</taxon>
        <taxon>Poales</taxon>
        <taxon>Cyperaceae</taxon>
        <taxon>Cyperoideae</taxon>
        <taxon>Cariceae</taxon>
        <taxon>Carex</taxon>
        <taxon>Carex subgen. Euthyceras</taxon>
    </lineage>
</organism>
<proteinExistence type="inferred from homology"/>
<keyword evidence="4 7" id="KW-0808">Transferase</keyword>
<keyword evidence="3 7" id="KW-0032">Aminotransferase</keyword>
<reference evidence="7" key="1">
    <citation type="submission" date="2020-01" db="EMBL/GenBank/DDBJ databases">
        <title>Genome sequence of Kobresia littledalei, the first chromosome-level genome in the family Cyperaceae.</title>
        <authorList>
            <person name="Qu G."/>
        </authorList>
    </citation>
    <scope>NUCLEOTIDE SEQUENCE</scope>
    <source>
        <strain evidence="7">C.B.Clarke</strain>
        <tissue evidence="7">Leaf</tissue>
    </source>
</reference>
<dbReference type="OrthoDB" id="7042322at2759"/>
<dbReference type="Gene3D" id="3.40.640.10">
    <property type="entry name" value="Type I PLP-dependent aspartate aminotransferase-like (Major domain)"/>
    <property type="match status" value="1"/>
</dbReference>
<gene>
    <name evidence="7" type="ORF">FCM35_KLT08602</name>
</gene>
<dbReference type="CDD" id="cd00609">
    <property type="entry name" value="AAT_like"/>
    <property type="match status" value="1"/>
</dbReference>
<dbReference type="InterPro" id="IPR004838">
    <property type="entry name" value="NHTrfase_class1_PyrdxlP-BS"/>
</dbReference>
<evidence type="ECO:0000256" key="5">
    <source>
        <dbReference type="ARBA" id="ARBA00022898"/>
    </source>
</evidence>
<dbReference type="InterPro" id="IPR015421">
    <property type="entry name" value="PyrdxlP-dep_Trfase_major"/>
</dbReference>
<evidence type="ECO:0000256" key="2">
    <source>
        <dbReference type="ARBA" id="ARBA00007441"/>
    </source>
</evidence>
<comment type="caution">
    <text evidence="7">The sequence shown here is derived from an EMBL/GenBank/DDBJ whole genome shotgun (WGS) entry which is preliminary data.</text>
</comment>
<dbReference type="SUPFAM" id="SSF53383">
    <property type="entry name" value="PLP-dependent transferases"/>
    <property type="match status" value="1"/>
</dbReference>
<dbReference type="PANTHER" id="PTHR46383">
    <property type="entry name" value="ASPARTATE AMINOTRANSFERASE"/>
    <property type="match status" value="1"/>
</dbReference>
<sequence length="411" mass="45528">MTSCPELAKRCIETDTPVMVEIQRLVRSAKDVMSLAQGVVYWQPPEEALNKVKDMVWDPMISKYGPDEGLPELREALLDKLHRENKLRKSSVMVTAGANQAFVNLVLTLCDHGDSVVMFAPYYFNAYMSFQMTGITDILVGPTDLDTLHPDLGKQTLYFVCVLVSNILEWLEKTLSGEGNKPVPKLVTVVNPGNPSGAYIPPPILQRMSDLCKEAGSWFVVDNTYEYFMYDGLKHTCIEGSHIVNVFSFSKAYGMMGWRVGYIAYPTEADGFAEQLLKVQDNIPICASIISQKLALYSLQVGPGWIQERVQHLVKNREILINALSPLGEGAVKGGEGAIYLWAKLPDKYSDDFEVVRWLVHKHGVVVIPGCASGGPGYVRISFGGLKEGDCEVAADRLKRGLEQLVTEGMV</sequence>
<evidence type="ECO:0000313" key="7">
    <source>
        <dbReference type="EMBL" id="KAF3326972.1"/>
    </source>
</evidence>
<evidence type="ECO:0000256" key="1">
    <source>
        <dbReference type="ARBA" id="ARBA00001933"/>
    </source>
</evidence>
<comment type="similarity">
    <text evidence="2">Belongs to the class-I pyridoxal-phosphate-dependent aminotransferase family.</text>
</comment>
<accession>A0A833QW82</accession>
<dbReference type="InterPro" id="IPR050596">
    <property type="entry name" value="AspAT/PAT-like"/>
</dbReference>
<dbReference type="GO" id="GO:0006520">
    <property type="term" value="P:amino acid metabolic process"/>
    <property type="evidence" value="ECO:0007669"/>
    <property type="project" value="InterPro"/>
</dbReference>
<evidence type="ECO:0000313" key="8">
    <source>
        <dbReference type="Proteomes" id="UP000623129"/>
    </source>
</evidence>
<evidence type="ECO:0000256" key="4">
    <source>
        <dbReference type="ARBA" id="ARBA00022679"/>
    </source>
</evidence>
<feature type="domain" description="Aminotransferase class I/classII large" evidence="6">
    <location>
        <begin position="30"/>
        <end position="398"/>
    </location>
</feature>
<dbReference type="AlphaFoldDB" id="A0A833QW82"/>
<dbReference type="PROSITE" id="PS00105">
    <property type="entry name" value="AA_TRANSFER_CLASS_1"/>
    <property type="match status" value="1"/>
</dbReference>
<evidence type="ECO:0000259" key="6">
    <source>
        <dbReference type="Pfam" id="PF00155"/>
    </source>
</evidence>
<dbReference type="InterPro" id="IPR015424">
    <property type="entry name" value="PyrdxlP-dep_Trfase"/>
</dbReference>
<name>A0A833QW82_9POAL</name>
<dbReference type="Pfam" id="PF00155">
    <property type="entry name" value="Aminotran_1_2"/>
    <property type="match status" value="1"/>
</dbReference>
<evidence type="ECO:0000256" key="3">
    <source>
        <dbReference type="ARBA" id="ARBA00022576"/>
    </source>
</evidence>
<dbReference type="Proteomes" id="UP000623129">
    <property type="component" value="Unassembled WGS sequence"/>
</dbReference>
<dbReference type="PANTHER" id="PTHR46383:SF5">
    <property type="entry name" value="AMINOTRANSFERASE CLASS I_CLASSII DOMAIN-CONTAINING PROTEIN"/>
    <property type="match status" value="1"/>
</dbReference>
<dbReference type="GO" id="GO:0030170">
    <property type="term" value="F:pyridoxal phosphate binding"/>
    <property type="evidence" value="ECO:0007669"/>
    <property type="project" value="InterPro"/>
</dbReference>
<keyword evidence="8" id="KW-1185">Reference proteome</keyword>
<comment type="cofactor">
    <cofactor evidence="1">
        <name>pyridoxal 5'-phosphate</name>
        <dbReference type="ChEBI" id="CHEBI:597326"/>
    </cofactor>
</comment>
<protein>
    <submittedName>
        <fullName evidence="7">Bifunctional aspartate aminotransferase and glutamate/aspartate-prephenate aminotransferase-like protein</fullName>
    </submittedName>
</protein>
<dbReference type="EMBL" id="SWLB01000018">
    <property type="protein sequence ID" value="KAF3326972.1"/>
    <property type="molecule type" value="Genomic_DNA"/>
</dbReference>